<dbReference type="PANTHER" id="PTHR31284:SF7">
    <property type="entry name" value="ACID PHOSPHATASE-LIKE PROTEIN"/>
    <property type="match status" value="1"/>
</dbReference>
<dbReference type="InterPro" id="IPR014403">
    <property type="entry name" value="APS1/VSP"/>
</dbReference>
<reference evidence="5" key="1">
    <citation type="journal article" date="2020" name="Nat. Commun.">
        <title>Genome sequence of the cluster root forming white lupin.</title>
        <authorList>
            <person name="Hufnagel B."/>
            <person name="Marques A."/>
            <person name="Soriano A."/>
            <person name="Marques L."/>
            <person name="Divol F."/>
            <person name="Doumas P."/>
            <person name="Sallet E."/>
            <person name="Mancinotti D."/>
            <person name="Carrere S."/>
            <person name="Marande W."/>
            <person name="Arribat S."/>
            <person name="Keller J."/>
            <person name="Huneau C."/>
            <person name="Blein T."/>
            <person name="Aime D."/>
            <person name="Laguerre M."/>
            <person name="Taylor J."/>
            <person name="Schubert V."/>
            <person name="Nelson M."/>
            <person name="Geu-Flores F."/>
            <person name="Crespi M."/>
            <person name="Gallardo-Guerrero K."/>
            <person name="Delaux P.-M."/>
            <person name="Salse J."/>
            <person name="Berges H."/>
            <person name="Guyot R."/>
            <person name="Gouzy J."/>
            <person name="Peret B."/>
        </authorList>
    </citation>
    <scope>NUCLEOTIDE SEQUENCE [LARGE SCALE GENOMIC DNA]</scope>
    <source>
        <strain evidence="5">cv. Amiga</strain>
    </source>
</reference>
<dbReference type="GO" id="GO:0003993">
    <property type="term" value="F:acid phosphatase activity"/>
    <property type="evidence" value="ECO:0007669"/>
    <property type="project" value="InterPro"/>
</dbReference>
<protein>
    <submittedName>
        <fullName evidence="4">Putative Acid phosphatase</fullName>
    </submittedName>
</protein>
<evidence type="ECO:0000256" key="3">
    <source>
        <dbReference type="PIRNR" id="PIRNR002674"/>
    </source>
</evidence>
<sequence>MPRFFTLFFLFSFFFFFHFSFSHDTNLLPRPLILEYSELVGEELKLRCRSWRVAGEANNLSPWKTIPEECEEYVKEYMVGKSYVFDLELVSKEAEDYAKTVKLNGDGKDAWIFDIDETLLSNIPYYADHRFGLELFDHEEFNKWVEKGMALAIKPSLKLYEDVLKLGFKVILLTGRSERHRSVTVDNLISAGFRDWHQLILRNSEDHGKLATIYKSEKRSEMEKDGYRIHGNSGDQWSDLLGFSLSVRSFKLPNPMYYIP</sequence>
<proteinExistence type="inferred from homology"/>
<comment type="function">
    <text evidence="3">May function as somatic storage protein during early seedling development.</text>
</comment>
<dbReference type="InterPro" id="IPR036412">
    <property type="entry name" value="HAD-like_sf"/>
</dbReference>
<accession>A0A6A4R457</accession>
<evidence type="ECO:0000313" key="5">
    <source>
        <dbReference type="Proteomes" id="UP000447434"/>
    </source>
</evidence>
<gene>
    <name evidence="4" type="ORF">Lalb_Chr01g0007301</name>
</gene>
<organism evidence="4 5">
    <name type="scientific">Lupinus albus</name>
    <name type="common">White lupine</name>
    <name type="synonym">Lupinus termis</name>
    <dbReference type="NCBI Taxonomy" id="3870"/>
    <lineage>
        <taxon>Eukaryota</taxon>
        <taxon>Viridiplantae</taxon>
        <taxon>Streptophyta</taxon>
        <taxon>Embryophyta</taxon>
        <taxon>Tracheophyta</taxon>
        <taxon>Spermatophyta</taxon>
        <taxon>Magnoliopsida</taxon>
        <taxon>eudicotyledons</taxon>
        <taxon>Gunneridae</taxon>
        <taxon>Pentapetalae</taxon>
        <taxon>rosids</taxon>
        <taxon>fabids</taxon>
        <taxon>Fabales</taxon>
        <taxon>Fabaceae</taxon>
        <taxon>Papilionoideae</taxon>
        <taxon>50 kb inversion clade</taxon>
        <taxon>genistoids sensu lato</taxon>
        <taxon>core genistoids</taxon>
        <taxon>Genisteae</taxon>
        <taxon>Lupinus</taxon>
    </lineage>
</organism>
<comment type="similarity">
    <text evidence="3">Belongs to the APS1/VSP family.</text>
</comment>
<name>A0A6A4R457_LUPAL</name>
<evidence type="ECO:0000313" key="4">
    <source>
        <dbReference type="EMBL" id="KAE9620839.1"/>
    </source>
</evidence>
<keyword evidence="3" id="KW-0758">Storage protein</keyword>
<dbReference type="Gene3D" id="3.40.50.1000">
    <property type="entry name" value="HAD superfamily/HAD-like"/>
    <property type="match status" value="1"/>
</dbReference>
<dbReference type="SUPFAM" id="SSF56784">
    <property type="entry name" value="HAD-like"/>
    <property type="match status" value="1"/>
</dbReference>
<dbReference type="OrthoDB" id="59415at2759"/>
<dbReference type="InterPro" id="IPR023214">
    <property type="entry name" value="HAD_sf"/>
</dbReference>
<evidence type="ECO:0000256" key="1">
    <source>
        <dbReference type="ARBA" id="ARBA00022729"/>
    </source>
</evidence>
<keyword evidence="1" id="KW-0732">Signal</keyword>
<dbReference type="EMBL" id="WOCE01000001">
    <property type="protein sequence ID" value="KAE9620839.1"/>
    <property type="molecule type" value="Genomic_DNA"/>
</dbReference>
<keyword evidence="5" id="KW-1185">Reference proteome</keyword>
<dbReference type="InterPro" id="IPR005519">
    <property type="entry name" value="Acid_phosphat_B-like"/>
</dbReference>
<dbReference type="CDD" id="cd07535">
    <property type="entry name" value="HAD_VSP"/>
    <property type="match status" value="1"/>
</dbReference>
<dbReference type="AlphaFoldDB" id="A0A6A4R457"/>
<keyword evidence="2" id="KW-0325">Glycoprotein</keyword>
<dbReference type="NCBIfam" id="TIGR01675">
    <property type="entry name" value="plant-AP"/>
    <property type="match status" value="1"/>
</dbReference>
<dbReference type="GO" id="GO:0045735">
    <property type="term" value="F:nutrient reservoir activity"/>
    <property type="evidence" value="ECO:0007669"/>
    <property type="project" value="UniProtKB-UniRule"/>
</dbReference>
<dbReference type="Pfam" id="PF03767">
    <property type="entry name" value="Acid_phosphat_B"/>
    <property type="match status" value="1"/>
</dbReference>
<dbReference type="PIRSF" id="PIRSF002674">
    <property type="entry name" value="VSP"/>
    <property type="match status" value="1"/>
</dbReference>
<evidence type="ECO:0000256" key="2">
    <source>
        <dbReference type="ARBA" id="ARBA00023180"/>
    </source>
</evidence>
<comment type="caution">
    <text evidence="4">The sequence shown here is derived from an EMBL/GenBank/DDBJ whole genome shotgun (WGS) entry which is preliminary data.</text>
</comment>
<dbReference type="InterPro" id="IPR010028">
    <property type="entry name" value="Acid_phosphatase_pln"/>
</dbReference>
<dbReference type="PANTHER" id="PTHR31284">
    <property type="entry name" value="ACID PHOSPHATASE-LIKE PROTEIN"/>
    <property type="match status" value="1"/>
</dbReference>
<dbReference type="Proteomes" id="UP000447434">
    <property type="component" value="Chromosome 1"/>
</dbReference>